<dbReference type="InterPro" id="IPR004408">
    <property type="entry name" value="Biotin_CoA_COase_ligase"/>
</dbReference>
<dbReference type="EMBL" id="CM004388">
    <property type="protein sequence ID" value="OAY58227.1"/>
    <property type="molecule type" value="Genomic_DNA"/>
</dbReference>
<proteinExistence type="inferred from homology"/>
<dbReference type="InterPro" id="IPR045864">
    <property type="entry name" value="aa-tRNA-synth_II/BPL/LPL"/>
</dbReference>
<accession>A0A2C9WEP7</accession>
<dbReference type="STRING" id="3983.A0A2C9WEP7"/>
<name>A0A2C9WEP7_MANES</name>
<evidence type="ECO:0000313" key="5">
    <source>
        <dbReference type="Proteomes" id="UP000091857"/>
    </source>
</evidence>
<sequence>MPLLSCLLRFTSLSFRSLDKLISVRTKTHYTHCRSVTCMDSGDGTSSACTLVLCGKSSAEKEIALSLKKNSAVKLPDDTPVSILLESEIAKLDKEPFNVELFFNCLSTRIFGRFLIWSPRLTSTHDVVSLNFCELPIGAACVADVQYKGRGRSKNVWESPLGCLMFSFTVQMEDGRVVPLLQYVVSLAVTEAIKDVCHTKGLPFLDIKIKWPNDLYLNGLKVGGILCTSTYKSKKFNVSAGIGLNINNEKPTTCLNAILRELSTADFQFSREDIIAAFFNKFENLYDLFINQGFQTLEELYYRTWLHSEQRVIIQEKNGDQVVENVVTIQGLTSSGYLLAVGDDNQMCELHPDGNSFDFFKGLVRRKLE</sequence>
<keyword evidence="5" id="KW-1185">Reference proteome</keyword>
<reference evidence="5" key="1">
    <citation type="journal article" date="2016" name="Nat. Biotechnol.">
        <title>Sequencing wild and cultivated cassava and related species reveals extensive interspecific hybridization and genetic diversity.</title>
        <authorList>
            <person name="Bredeson J.V."/>
            <person name="Lyons J.B."/>
            <person name="Prochnik S.E."/>
            <person name="Wu G.A."/>
            <person name="Ha C.M."/>
            <person name="Edsinger-Gonzales E."/>
            <person name="Grimwood J."/>
            <person name="Schmutz J."/>
            <person name="Rabbi I.Y."/>
            <person name="Egesi C."/>
            <person name="Nauluvula P."/>
            <person name="Lebot V."/>
            <person name="Ndunguru J."/>
            <person name="Mkamilo G."/>
            <person name="Bart R.S."/>
            <person name="Setter T.L."/>
            <person name="Gleadow R.M."/>
            <person name="Kulakow P."/>
            <person name="Ferguson M.E."/>
            <person name="Rounsley S."/>
            <person name="Rokhsar D.S."/>
        </authorList>
    </citation>
    <scope>NUCLEOTIDE SEQUENCE [LARGE SCALE GENOMIC DNA]</scope>
    <source>
        <strain evidence="5">cv. AM560-2</strain>
    </source>
</reference>
<dbReference type="AlphaFoldDB" id="A0A2C9WEP7"/>
<evidence type="ECO:0000256" key="2">
    <source>
        <dbReference type="ARBA" id="ARBA00022598"/>
    </source>
</evidence>
<comment type="similarity">
    <text evidence="1">Belongs to the biotin--protein ligase family.</text>
</comment>
<dbReference type="PROSITE" id="PS51733">
    <property type="entry name" value="BPL_LPL_CATALYTIC"/>
    <property type="match status" value="1"/>
</dbReference>
<dbReference type="NCBIfam" id="TIGR00121">
    <property type="entry name" value="birA_ligase"/>
    <property type="match status" value="1"/>
</dbReference>
<organism evidence="4 5">
    <name type="scientific">Manihot esculenta</name>
    <name type="common">Cassava</name>
    <name type="synonym">Jatropha manihot</name>
    <dbReference type="NCBI Taxonomy" id="3983"/>
    <lineage>
        <taxon>Eukaryota</taxon>
        <taxon>Viridiplantae</taxon>
        <taxon>Streptophyta</taxon>
        <taxon>Embryophyta</taxon>
        <taxon>Tracheophyta</taxon>
        <taxon>Spermatophyta</taxon>
        <taxon>Magnoliopsida</taxon>
        <taxon>eudicotyledons</taxon>
        <taxon>Gunneridae</taxon>
        <taxon>Pentapetalae</taxon>
        <taxon>rosids</taxon>
        <taxon>fabids</taxon>
        <taxon>Malpighiales</taxon>
        <taxon>Euphorbiaceae</taxon>
        <taxon>Crotonoideae</taxon>
        <taxon>Manihoteae</taxon>
        <taxon>Manihot</taxon>
    </lineage>
</organism>
<dbReference type="SUPFAM" id="SSF55681">
    <property type="entry name" value="Class II aaRS and biotin synthetases"/>
    <property type="match status" value="1"/>
</dbReference>
<dbReference type="Gramene" id="Manes.02G159900.2.v8.1">
    <property type="protein sequence ID" value="Manes.02G159900.2.v8.1.CDS"/>
    <property type="gene ID" value="Manes.02G159900.v8.1"/>
</dbReference>
<protein>
    <recommendedName>
        <fullName evidence="3">BPL/LPL catalytic domain-containing protein</fullName>
    </recommendedName>
</protein>
<keyword evidence="2" id="KW-0436">Ligase</keyword>
<evidence type="ECO:0000313" key="4">
    <source>
        <dbReference type="EMBL" id="OAY58227.1"/>
    </source>
</evidence>
<gene>
    <name evidence="4" type="ORF">MANES_02G159900v8</name>
</gene>
<evidence type="ECO:0000259" key="3">
    <source>
        <dbReference type="PROSITE" id="PS51733"/>
    </source>
</evidence>
<feature type="domain" description="BPL/LPL catalytic" evidence="3">
    <location>
        <begin position="100"/>
        <end position="290"/>
    </location>
</feature>
<dbReference type="GO" id="GO:0005737">
    <property type="term" value="C:cytoplasm"/>
    <property type="evidence" value="ECO:0000318"/>
    <property type="project" value="GO_Central"/>
</dbReference>
<dbReference type="Proteomes" id="UP000091857">
    <property type="component" value="Chromosome 2"/>
</dbReference>
<dbReference type="PANTHER" id="PTHR12835:SF5">
    <property type="entry name" value="BIOTIN--PROTEIN LIGASE"/>
    <property type="match status" value="1"/>
</dbReference>
<evidence type="ECO:0000256" key="1">
    <source>
        <dbReference type="ARBA" id="ARBA00009934"/>
    </source>
</evidence>
<dbReference type="OrthoDB" id="10250105at2759"/>
<dbReference type="CDD" id="cd16442">
    <property type="entry name" value="BPL"/>
    <property type="match status" value="1"/>
</dbReference>
<comment type="caution">
    <text evidence="4">The sequence shown here is derived from an EMBL/GenBank/DDBJ whole genome shotgun (WGS) entry which is preliminary data.</text>
</comment>
<dbReference type="InterPro" id="IPR003142">
    <property type="entry name" value="BPL_C"/>
</dbReference>
<dbReference type="OMA" id="GHEENMS"/>
<dbReference type="InterPro" id="IPR004143">
    <property type="entry name" value="BPL_LPL_catalytic"/>
</dbReference>
<dbReference type="GO" id="GO:0004077">
    <property type="term" value="F:biotin--[biotin carboxyl-carrier protein] ligase activity"/>
    <property type="evidence" value="ECO:0000318"/>
    <property type="project" value="GO_Central"/>
</dbReference>
<dbReference type="Gene3D" id="3.30.930.10">
    <property type="entry name" value="Bira Bifunctional Protein, Domain 2"/>
    <property type="match status" value="1"/>
</dbReference>
<dbReference type="Pfam" id="PF02237">
    <property type="entry name" value="BPL_C"/>
    <property type="match status" value="1"/>
</dbReference>
<dbReference type="Pfam" id="PF03099">
    <property type="entry name" value="BPL_LplA_LipB"/>
    <property type="match status" value="1"/>
</dbReference>
<dbReference type="PANTHER" id="PTHR12835">
    <property type="entry name" value="BIOTIN PROTEIN LIGASE"/>
    <property type="match status" value="1"/>
</dbReference>
<dbReference type="Gramene" id="Manes.02G159900.3.v8.1">
    <property type="protein sequence ID" value="Manes.02G159900.3.v8.1.CDS"/>
    <property type="gene ID" value="Manes.02G159900.v8.1"/>
</dbReference>